<keyword evidence="7" id="KW-1185">Reference proteome</keyword>
<proteinExistence type="predicted"/>
<evidence type="ECO:0000256" key="4">
    <source>
        <dbReference type="SAM" id="MobiDB-lite"/>
    </source>
</evidence>
<feature type="compositionally biased region" description="Basic residues" evidence="4">
    <location>
        <begin position="703"/>
        <end position="715"/>
    </location>
</feature>
<keyword evidence="1" id="KW-0805">Transcription regulation</keyword>
<evidence type="ECO:0000256" key="1">
    <source>
        <dbReference type="ARBA" id="ARBA00023015"/>
    </source>
</evidence>
<dbReference type="PANTHER" id="PTHR13964:SF27">
    <property type="entry name" value="HAT-TRICK, ISOFORM D"/>
    <property type="match status" value="1"/>
</dbReference>
<dbReference type="InterPro" id="IPR051232">
    <property type="entry name" value="ARID/SWI1_ChromRemod"/>
</dbReference>
<accession>A0ABD2QD73</accession>
<feature type="region of interest" description="Disordered" evidence="4">
    <location>
        <begin position="152"/>
        <end position="194"/>
    </location>
</feature>
<feature type="region of interest" description="Disordered" evidence="4">
    <location>
        <begin position="624"/>
        <end position="715"/>
    </location>
</feature>
<dbReference type="Proteomes" id="UP001626550">
    <property type="component" value="Unassembled WGS sequence"/>
</dbReference>
<dbReference type="Gene3D" id="2.30.30.140">
    <property type="match status" value="2"/>
</dbReference>
<evidence type="ECO:0000313" key="6">
    <source>
        <dbReference type="EMBL" id="KAL3317464.1"/>
    </source>
</evidence>
<sequence length="715" mass="78570">MSYETASAGGASSASSGIDFPGSTDKEFPIFLPIGTAVSAKYRGAFCEAKISKCDKNFRIRVQVSNPKTTVNVDKEGYISGVLEMNMPVVVKWPLNSKGCPASENFEKKNGTILRISDLSKYTVVFDDGDTRVLKRTQLVLKSGRHFKESESLDKLPLTNPEHFKQPVIDRKRNQKSSDSSDEEANTMDETNPAILSAVIKDSPRKHKSMENVPLSQLELIKSELISSPFLRNYLGRVVMVDTPVSIGKDNLLSPNSTANSKARKGPALVCLSSAYPSLDLKAAAIQGADPDLDLSYQPAFVVKMFSNNKFSAVSVSHLKRLDRSKAVKLAHKNSSLLTAFERAILWIDRKELPSQWGADAVENLLGSPQWRLAIRSIISKLPEKFSIISAKRRALEAIKEAEKANQSKSKGSPSRPAQEATQATRKSPRSANKGQSTESETFTPTASTPIKKGKKQALESFPEQQPSSSSESDSASESESSSSSSESTLGSSSEDELATSSDDSESEGRSFEERDRWIAYLFRFMDERGTPINKAPSVGNKDLDLYKLHKVVNRAGGFHRASYQLKWGSIYSKLGLPSNFTSGPKNLQTAYKKYLYPLDDLSKKLGATNLSDNIVLVTGRSRNSAANTPVKQTEKIETALSPSPPHLTAEVPCRSPTFSPRVKKEEKKKADETEQQPKKSLSSKKKEAAKQIKEEEQSTPGKSKRVPRTKKSSK</sequence>
<dbReference type="PROSITE" id="PS51011">
    <property type="entry name" value="ARID"/>
    <property type="match status" value="1"/>
</dbReference>
<keyword evidence="2" id="KW-0804">Transcription</keyword>
<feature type="compositionally biased region" description="Basic and acidic residues" evidence="4">
    <location>
        <begin position="663"/>
        <end position="678"/>
    </location>
</feature>
<feature type="domain" description="ARID" evidence="5">
    <location>
        <begin position="512"/>
        <end position="604"/>
    </location>
</feature>
<feature type="region of interest" description="Disordered" evidence="4">
    <location>
        <begin position="401"/>
        <end position="511"/>
    </location>
</feature>
<dbReference type="Gene3D" id="1.10.150.60">
    <property type="entry name" value="ARID DNA-binding domain"/>
    <property type="match status" value="1"/>
</dbReference>
<reference evidence="6 7" key="1">
    <citation type="submission" date="2024-11" db="EMBL/GenBank/DDBJ databases">
        <title>Adaptive evolution of stress response genes in parasites aligns with host niche diversity.</title>
        <authorList>
            <person name="Hahn C."/>
            <person name="Resl P."/>
        </authorList>
    </citation>
    <scope>NUCLEOTIDE SEQUENCE [LARGE SCALE GENOMIC DNA]</scope>
    <source>
        <strain evidence="6">EGGRZ-B1_66</strain>
        <tissue evidence="6">Body</tissue>
    </source>
</reference>
<dbReference type="SMART" id="SM00501">
    <property type="entry name" value="BRIGHT"/>
    <property type="match status" value="1"/>
</dbReference>
<evidence type="ECO:0000256" key="3">
    <source>
        <dbReference type="ARBA" id="ARBA00023242"/>
    </source>
</evidence>
<keyword evidence="3" id="KW-0539">Nucleus</keyword>
<comment type="caution">
    <text evidence="6">The sequence shown here is derived from an EMBL/GenBank/DDBJ whole genome shotgun (WGS) entry which is preliminary data.</text>
</comment>
<dbReference type="SUPFAM" id="SSF46774">
    <property type="entry name" value="ARID-like"/>
    <property type="match status" value="1"/>
</dbReference>
<gene>
    <name evidence="6" type="ORF">Ciccas_003876</name>
</gene>
<dbReference type="SMART" id="SM01014">
    <property type="entry name" value="ARID"/>
    <property type="match status" value="1"/>
</dbReference>
<evidence type="ECO:0000256" key="2">
    <source>
        <dbReference type="ARBA" id="ARBA00023163"/>
    </source>
</evidence>
<dbReference type="AlphaFoldDB" id="A0ABD2QD73"/>
<dbReference type="PANTHER" id="PTHR13964">
    <property type="entry name" value="RBP-RELATED"/>
    <property type="match status" value="1"/>
</dbReference>
<organism evidence="6 7">
    <name type="scientific">Cichlidogyrus casuarinus</name>
    <dbReference type="NCBI Taxonomy" id="1844966"/>
    <lineage>
        <taxon>Eukaryota</taxon>
        <taxon>Metazoa</taxon>
        <taxon>Spiralia</taxon>
        <taxon>Lophotrochozoa</taxon>
        <taxon>Platyhelminthes</taxon>
        <taxon>Monogenea</taxon>
        <taxon>Monopisthocotylea</taxon>
        <taxon>Dactylogyridea</taxon>
        <taxon>Ancyrocephalidae</taxon>
        <taxon>Cichlidogyrus</taxon>
    </lineage>
</organism>
<feature type="compositionally biased region" description="Polar residues" evidence="4">
    <location>
        <begin position="420"/>
        <end position="449"/>
    </location>
</feature>
<feature type="compositionally biased region" description="Acidic residues" evidence="4">
    <location>
        <begin position="494"/>
        <end position="506"/>
    </location>
</feature>
<feature type="compositionally biased region" description="Basic and acidic residues" evidence="4">
    <location>
        <begin position="685"/>
        <end position="697"/>
    </location>
</feature>
<dbReference type="InterPro" id="IPR036431">
    <property type="entry name" value="ARID_dom_sf"/>
</dbReference>
<dbReference type="Pfam" id="PF01388">
    <property type="entry name" value="ARID"/>
    <property type="match status" value="1"/>
</dbReference>
<dbReference type="InterPro" id="IPR001606">
    <property type="entry name" value="ARID_dom"/>
</dbReference>
<evidence type="ECO:0000259" key="5">
    <source>
        <dbReference type="PROSITE" id="PS51011"/>
    </source>
</evidence>
<protein>
    <recommendedName>
        <fullName evidence="5">ARID domain-containing protein</fullName>
    </recommendedName>
</protein>
<feature type="compositionally biased region" description="Basic and acidic residues" evidence="4">
    <location>
        <begin position="162"/>
        <end position="172"/>
    </location>
</feature>
<evidence type="ECO:0000313" key="7">
    <source>
        <dbReference type="Proteomes" id="UP001626550"/>
    </source>
</evidence>
<feature type="compositionally biased region" description="Low complexity" evidence="4">
    <location>
        <begin position="468"/>
        <end position="493"/>
    </location>
</feature>
<name>A0ABD2QD73_9PLAT</name>
<dbReference type="EMBL" id="JBJKFK010000379">
    <property type="protein sequence ID" value="KAL3317464.1"/>
    <property type="molecule type" value="Genomic_DNA"/>
</dbReference>